<evidence type="ECO:0000313" key="8">
    <source>
        <dbReference type="Proteomes" id="UP001499915"/>
    </source>
</evidence>
<dbReference type="InterPro" id="IPR050639">
    <property type="entry name" value="SSR_resolvase"/>
</dbReference>
<keyword evidence="3" id="KW-0238">DNA-binding</keyword>
<feature type="domain" description="Resolvase/invertase-type recombinase catalytic" evidence="6">
    <location>
        <begin position="4"/>
        <end position="137"/>
    </location>
</feature>
<dbReference type="PANTHER" id="PTHR30461">
    <property type="entry name" value="DNA-INVERTASE FROM LAMBDOID PROPHAGE"/>
    <property type="match status" value="1"/>
</dbReference>
<dbReference type="InterPro" id="IPR036162">
    <property type="entry name" value="Resolvase-like_N_sf"/>
</dbReference>
<dbReference type="CDD" id="cd03768">
    <property type="entry name" value="SR_ResInv"/>
    <property type="match status" value="1"/>
</dbReference>
<dbReference type="Proteomes" id="UP001499915">
    <property type="component" value="Unassembled WGS sequence"/>
</dbReference>
<gene>
    <name evidence="7" type="ORF">GCM10009104_25690</name>
</gene>
<evidence type="ECO:0000259" key="6">
    <source>
        <dbReference type="PROSITE" id="PS51736"/>
    </source>
</evidence>
<comment type="similarity">
    <text evidence="1">Belongs to the site-specific recombinase resolvase family.</text>
</comment>
<dbReference type="Pfam" id="PF02796">
    <property type="entry name" value="HTH_7"/>
    <property type="match status" value="1"/>
</dbReference>
<dbReference type="PANTHER" id="PTHR30461:SF26">
    <property type="entry name" value="RESOLVASE HOMOLOG YNEB"/>
    <property type="match status" value="1"/>
</dbReference>
<dbReference type="InterPro" id="IPR006120">
    <property type="entry name" value="Resolvase_HTH_dom"/>
</dbReference>
<name>A0ABN1I881_9GAMM</name>
<accession>A0ABN1I881</accession>
<dbReference type="PROSITE" id="PS51736">
    <property type="entry name" value="RECOMBINASES_3"/>
    <property type="match status" value="1"/>
</dbReference>
<comment type="caution">
    <text evidence="7">The sequence shown here is derived from an EMBL/GenBank/DDBJ whole genome shotgun (WGS) entry which is preliminary data.</text>
</comment>
<evidence type="ECO:0000256" key="5">
    <source>
        <dbReference type="PROSITE-ProRule" id="PRU10137"/>
    </source>
</evidence>
<dbReference type="InterPro" id="IPR009057">
    <property type="entry name" value="Homeodomain-like_sf"/>
</dbReference>
<dbReference type="Gene3D" id="3.40.50.1390">
    <property type="entry name" value="Resolvase, N-terminal catalytic domain"/>
    <property type="match status" value="1"/>
</dbReference>
<organism evidence="7 8">
    <name type="scientific">Marinobacterium maritimum</name>
    <dbReference type="NCBI Taxonomy" id="500162"/>
    <lineage>
        <taxon>Bacteria</taxon>
        <taxon>Pseudomonadati</taxon>
        <taxon>Pseudomonadota</taxon>
        <taxon>Gammaproteobacteria</taxon>
        <taxon>Oceanospirillales</taxon>
        <taxon>Oceanospirillaceae</taxon>
        <taxon>Marinobacterium</taxon>
    </lineage>
</organism>
<dbReference type="SUPFAM" id="SSF46689">
    <property type="entry name" value="Homeodomain-like"/>
    <property type="match status" value="1"/>
</dbReference>
<dbReference type="InterPro" id="IPR006119">
    <property type="entry name" value="Resolv_N"/>
</dbReference>
<dbReference type="SMART" id="SM00857">
    <property type="entry name" value="Resolvase"/>
    <property type="match status" value="1"/>
</dbReference>
<sequence length="185" mass="20655">MSGQQVAYIRVSTVDQNTDRQLEGLTFDESFTDKVSGKDTNRPALQECLRHLRKADTLHVHSIDRLARNMADLMKLVQELTAKGVAVRFHKENLTFTGEDNPFQTLQLQMMGAFAEFERAMIRERQREGMAAAKKKGKQIGAKKKLDPDQVAAIRARVASGEAKKALAEEYGVSRQTLYSALASA</sequence>
<keyword evidence="8" id="KW-1185">Reference proteome</keyword>
<protein>
    <submittedName>
        <fullName evidence="7">Recombinase family protein</fullName>
    </submittedName>
</protein>
<evidence type="ECO:0000313" key="7">
    <source>
        <dbReference type="EMBL" id="GAA0696529.1"/>
    </source>
</evidence>
<evidence type="ECO:0000256" key="1">
    <source>
        <dbReference type="ARBA" id="ARBA00009913"/>
    </source>
</evidence>
<dbReference type="PROSITE" id="PS00397">
    <property type="entry name" value="RECOMBINASES_1"/>
    <property type="match status" value="1"/>
</dbReference>
<dbReference type="SUPFAM" id="SSF53041">
    <property type="entry name" value="Resolvase-like"/>
    <property type="match status" value="1"/>
</dbReference>
<evidence type="ECO:0000256" key="4">
    <source>
        <dbReference type="ARBA" id="ARBA00023172"/>
    </source>
</evidence>
<dbReference type="InterPro" id="IPR006118">
    <property type="entry name" value="Recombinase_CS"/>
</dbReference>
<dbReference type="Pfam" id="PF00239">
    <property type="entry name" value="Resolvase"/>
    <property type="match status" value="1"/>
</dbReference>
<dbReference type="EMBL" id="BAAAET010000003">
    <property type="protein sequence ID" value="GAA0696529.1"/>
    <property type="molecule type" value="Genomic_DNA"/>
</dbReference>
<dbReference type="Gene3D" id="1.10.10.60">
    <property type="entry name" value="Homeodomain-like"/>
    <property type="match status" value="1"/>
</dbReference>
<feature type="active site" description="O-(5'-phospho-DNA)-serine intermediate" evidence="5">
    <location>
        <position position="12"/>
    </location>
</feature>
<keyword evidence="2" id="KW-0229">DNA integration</keyword>
<reference evidence="7 8" key="1">
    <citation type="journal article" date="2019" name="Int. J. Syst. Evol. Microbiol.">
        <title>The Global Catalogue of Microorganisms (GCM) 10K type strain sequencing project: providing services to taxonomists for standard genome sequencing and annotation.</title>
        <authorList>
            <consortium name="The Broad Institute Genomics Platform"/>
            <consortium name="The Broad Institute Genome Sequencing Center for Infectious Disease"/>
            <person name="Wu L."/>
            <person name="Ma J."/>
        </authorList>
    </citation>
    <scope>NUCLEOTIDE SEQUENCE [LARGE SCALE GENOMIC DNA]</scope>
    <source>
        <strain evidence="7 8">JCM 15134</strain>
    </source>
</reference>
<evidence type="ECO:0000256" key="2">
    <source>
        <dbReference type="ARBA" id="ARBA00022908"/>
    </source>
</evidence>
<proteinExistence type="inferred from homology"/>
<dbReference type="CDD" id="cd00569">
    <property type="entry name" value="HTH_Hin_like"/>
    <property type="match status" value="1"/>
</dbReference>
<keyword evidence="4" id="KW-0233">DNA recombination</keyword>
<dbReference type="RefSeq" id="WP_343806549.1">
    <property type="nucleotide sequence ID" value="NZ_BAAAET010000003.1"/>
</dbReference>
<evidence type="ECO:0000256" key="3">
    <source>
        <dbReference type="ARBA" id="ARBA00023125"/>
    </source>
</evidence>